<dbReference type="InterPro" id="IPR038719">
    <property type="entry name" value="Phycobilisome_asu/bsu_sf"/>
</dbReference>
<dbReference type="OrthoDB" id="2376384at2"/>
<organism evidence="1 2">
    <name type="scientific">Priestia filamentosa</name>
    <dbReference type="NCBI Taxonomy" id="1402861"/>
    <lineage>
        <taxon>Bacteria</taxon>
        <taxon>Bacillati</taxon>
        <taxon>Bacillota</taxon>
        <taxon>Bacilli</taxon>
        <taxon>Bacillales</taxon>
        <taxon>Bacillaceae</taxon>
        <taxon>Priestia</taxon>
    </lineage>
</organism>
<proteinExistence type="predicted"/>
<accession>A0A0H4KUT5</accession>
<dbReference type="AlphaFoldDB" id="A0A1X7G3M0"/>
<dbReference type="RefSeq" id="WP_040058088.1">
    <property type="nucleotide sequence ID" value="NZ_CP011974.1"/>
</dbReference>
<sequence length="116" mass="13637">MNSAIANKIVTEVTEEIYTEYPELLQKFGEAGKQKCQEDNEHHLNQLRAAIHHDNVKMFIDYAEWLNGILTSRGMKTDHLIDNFERLIKQFKKQKNEGVQKHIAFLQKAIERLENK</sequence>
<evidence type="ECO:0000313" key="1">
    <source>
        <dbReference type="EMBL" id="AKO92068.1"/>
    </source>
</evidence>
<dbReference type="PATRIC" id="fig|135735.6.peg.1668"/>
<dbReference type="Proteomes" id="UP000036202">
    <property type="component" value="Chromosome"/>
</dbReference>
<reference evidence="2" key="2">
    <citation type="submission" date="2015-06" db="EMBL/GenBank/DDBJ databases">
        <title>Genome Sequence of Bacillus endophyticus and Analysis of its Companion Mechanism in the Ketogulonigenium vulgare-Bacillus strain Consortium.</title>
        <authorList>
            <person name="Jia N."/>
            <person name="Du J."/>
            <person name="Ding M.-Z."/>
            <person name="Gao F."/>
            <person name="Yuan Y.-J."/>
        </authorList>
    </citation>
    <scope>NUCLEOTIDE SEQUENCE [LARGE SCALE GENOMIC DNA]</scope>
    <source>
        <strain evidence="2">Hbe603</strain>
    </source>
</reference>
<reference evidence="1 2" key="1">
    <citation type="journal article" date="2015" name="PLoS ONE">
        <title>Genome Sequence of Bacillus endophyticus and Analysis of Its Companion Mechanism in the Ketogulonigenium vulgare-Bacillus Strain Consortium.</title>
        <authorList>
            <person name="Jia N."/>
            <person name="Du J."/>
            <person name="Ding M.Z."/>
            <person name="Gao F."/>
            <person name="Yuan Y.J."/>
        </authorList>
    </citation>
    <scope>NUCLEOTIDE SEQUENCE [LARGE SCALE GENOMIC DNA]</scope>
    <source>
        <strain evidence="1 2">Hbe603</strain>
    </source>
</reference>
<evidence type="ECO:0000313" key="2">
    <source>
        <dbReference type="Proteomes" id="UP000036202"/>
    </source>
</evidence>
<dbReference type="Gene3D" id="1.10.490.20">
    <property type="entry name" value="Phycocyanins"/>
    <property type="match status" value="1"/>
</dbReference>
<dbReference type="KEGG" id="beo:BEH_08125"/>
<dbReference type="EMBL" id="CP011974">
    <property type="protein sequence ID" value="AKO92068.1"/>
    <property type="molecule type" value="Genomic_DNA"/>
</dbReference>
<name>A0A1X7G3M0_9BACI</name>
<dbReference type="GeneID" id="93703617"/>
<accession>A0A1X7G3M0</accession>
<keyword evidence="2" id="KW-1185">Reference proteome</keyword>
<gene>
    <name evidence="1" type="ORF">BEH_08125</name>
</gene>
<protein>
    <submittedName>
        <fullName evidence="1">Uncharacterized protein</fullName>
    </submittedName>
</protein>